<evidence type="ECO:0000313" key="3">
    <source>
        <dbReference type="Proteomes" id="UP000030752"/>
    </source>
</evidence>
<feature type="region of interest" description="Disordered" evidence="1">
    <location>
        <begin position="725"/>
        <end position="749"/>
    </location>
</feature>
<dbReference type="InParanoid" id="W2SDJ7"/>
<organism evidence="2 3">
    <name type="scientific">Cyphellophora europaea (strain CBS 101466)</name>
    <name type="common">Phialophora europaea</name>
    <dbReference type="NCBI Taxonomy" id="1220924"/>
    <lineage>
        <taxon>Eukaryota</taxon>
        <taxon>Fungi</taxon>
        <taxon>Dikarya</taxon>
        <taxon>Ascomycota</taxon>
        <taxon>Pezizomycotina</taxon>
        <taxon>Eurotiomycetes</taxon>
        <taxon>Chaetothyriomycetidae</taxon>
        <taxon>Chaetothyriales</taxon>
        <taxon>Cyphellophoraceae</taxon>
        <taxon>Cyphellophora</taxon>
    </lineage>
</organism>
<dbReference type="OrthoDB" id="5817230at2759"/>
<dbReference type="Proteomes" id="UP000030752">
    <property type="component" value="Unassembled WGS sequence"/>
</dbReference>
<keyword evidence="3" id="KW-1185">Reference proteome</keyword>
<evidence type="ECO:0000313" key="2">
    <source>
        <dbReference type="EMBL" id="ETN46806.1"/>
    </source>
</evidence>
<dbReference type="GeneID" id="19968334"/>
<evidence type="ECO:0008006" key="4">
    <source>
        <dbReference type="Google" id="ProtNLM"/>
    </source>
</evidence>
<reference evidence="2 3" key="1">
    <citation type="submission" date="2013-03" db="EMBL/GenBank/DDBJ databases">
        <title>The Genome Sequence of Phialophora europaea CBS 101466.</title>
        <authorList>
            <consortium name="The Broad Institute Genomics Platform"/>
            <person name="Cuomo C."/>
            <person name="de Hoog S."/>
            <person name="Gorbushina A."/>
            <person name="Walker B."/>
            <person name="Young S.K."/>
            <person name="Zeng Q."/>
            <person name="Gargeya S."/>
            <person name="Fitzgerald M."/>
            <person name="Haas B."/>
            <person name="Abouelleil A."/>
            <person name="Allen A.W."/>
            <person name="Alvarado L."/>
            <person name="Arachchi H.M."/>
            <person name="Berlin A.M."/>
            <person name="Chapman S.B."/>
            <person name="Gainer-Dewar J."/>
            <person name="Goldberg J."/>
            <person name="Griggs A."/>
            <person name="Gujja S."/>
            <person name="Hansen M."/>
            <person name="Howarth C."/>
            <person name="Imamovic A."/>
            <person name="Ireland A."/>
            <person name="Larimer J."/>
            <person name="McCowan C."/>
            <person name="Murphy C."/>
            <person name="Pearson M."/>
            <person name="Poon T.W."/>
            <person name="Priest M."/>
            <person name="Roberts A."/>
            <person name="Saif S."/>
            <person name="Shea T."/>
            <person name="Sisk P."/>
            <person name="Sykes S."/>
            <person name="Wortman J."/>
            <person name="Nusbaum C."/>
            <person name="Birren B."/>
        </authorList>
    </citation>
    <scope>NUCLEOTIDE SEQUENCE [LARGE SCALE GENOMIC DNA]</scope>
    <source>
        <strain evidence="2 3">CBS 101466</strain>
    </source>
</reference>
<name>W2SDJ7_CYPE1</name>
<dbReference type="AlphaFoldDB" id="W2SDJ7"/>
<dbReference type="RefSeq" id="XP_008711518.1">
    <property type="nucleotide sequence ID" value="XM_008713296.1"/>
</dbReference>
<dbReference type="eggNOG" id="KOG0578">
    <property type="taxonomic scope" value="Eukaryota"/>
</dbReference>
<feature type="compositionally biased region" description="Polar residues" evidence="1">
    <location>
        <begin position="688"/>
        <end position="709"/>
    </location>
</feature>
<gene>
    <name evidence="2" type="ORF">HMPREF1541_00995</name>
</gene>
<dbReference type="STRING" id="1220924.W2SDJ7"/>
<proteinExistence type="predicted"/>
<protein>
    <recommendedName>
        <fullName evidence="4">Fungal N-terminal domain-containing protein</fullName>
    </recommendedName>
</protein>
<accession>W2SDJ7</accession>
<dbReference type="HOGENOM" id="CLU_351601_0_0_1"/>
<dbReference type="EMBL" id="KB822711">
    <property type="protein sequence ID" value="ETN46806.1"/>
    <property type="molecule type" value="Genomic_DNA"/>
</dbReference>
<evidence type="ECO:0000256" key="1">
    <source>
        <dbReference type="SAM" id="MobiDB-lite"/>
    </source>
</evidence>
<feature type="region of interest" description="Disordered" evidence="1">
    <location>
        <begin position="685"/>
        <end position="709"/>
    </location>
</feature>
<dbReference type="VEuPathDB" id="FungiDB:HMPREF1541_00995"/>
<sequence>MEVVAAIGAVPSLIGGVLGIIDVTGRCITLLADLRSRFKDVPIAVESMSAQLSTLRAALEQIRFWIEQDLALDNQHYQLTMDLGTAIRCCKLHMDFLRDQLSAVQYTDADEMTFKSRVNLVLEGRGIENCLTRLDRQTHALNLLITAFQRRDHKEQKAVLQSPRSRKLFGQLEEDSSSLIVIYDGASFVTDRTVTSTNTSQFSLRPHLDTEILRAKVYKSTLTSLMKRATRRHTGVASAPQQSPPAPLIPDFSIDAKAQIQRKESLERLQPPAVVGLDIDASFNFDLSQVDHSAYLKYGLPLNRIEHRNMCGLKTIGKESPMHHRIENEIRAGRHMPPLATKDTAAETELESAEGIPASIATWSEVGANWNAMSGTYSISVSPGLMKAIGDPIDQNELEVIAGCRPFTSFDNQRSPFEFKLSSDTRVTLDFQLSLWFRCFIDSEHAIFRNSTSGTYQSKQGCQTLLKFTCRSKEDRYTLLRMILQARPIDAEAQASPSHETKFWQNDRVDMLQLSSNSHLWRTVSAKRDRHDATSPTDADIFRVYLKPHLLRRHGAPQNNYELQLMLRMSNLLERGASYKKLEVQLLLQRGLNPIQFGPMALYHRPFDASLLDPTIHNHNYAALNVSEEKELARSYSYAGGSSAESTTGMATFEWDFLHERPVPGQLLPPLYASILRTAHPLSGGLNARSSPSIDSSATPVQKSPDSQSFLANVSPQERLAKLESLPKPVRVAGSDTPQKDSPPFTALPNPLDLITEARPPGDAPGSAVEVRRRLSAASQITVLHCESPDPNLLGTGKTF</sequence>